<gene>
    <name evidence="1" type="ORF">LXD69_10270</name>
</gene>
<evidence type="ECO:0000313" key="1">
    <source>
        <dbReference type="EMBL" id="UOX32437.1"/>
    </source>
</evidence>
<accession>A0ABY4HJL6</accession>
<reference evidence="1" key="2">
    <citation type="submission" date="2022-04" db="EMBL/GenBank/DDBJ databases">
        <title>Complete Genome Sequence of Flavobacterium sediminilitoris YSM-43, Isolated from a Tidal Sediment.</title>
        <authorList>
            <person name="Lee P.A."/>
        </authorList>
    </citation>
    <scope>NUCLEOTIDE SEQUENCE</scope>
    <source>
        <strain evidence="1">YSM-43</strain>
    </source>
</reference>
<evidence type="ECO:0000313" key="2">
    <source>
        <dbReference type="Proteomes" id="UP000830454"/>
    </source>
</evidence>
<organism evidence="1 2">
    <name type="scientific">Flavobacterium sediminilitoris</name>
    <dbReference type="NCBI Taxonomy" id="2024526"/>
    <lineage>
        <taxon>Bacteria</taxon>
        <taxon>Pseudomonadati</taxon>
        <taxon>Bacteroidota</taxon>
        <taxon>Flavobacteriia</taxon>
        <taxon>Flavobacteriales</taxon>
        <taxon>Flavobacteriaceae</taxon>
        <taxon>Flavobacterium</taxon>
    </lineage>
</organism>
<proteinExistence type="predicted"/>
<dbReference type="EMBL" id="CP090145">
    <property type="protein sequence ID" value="UOX32437.1"/>
    <property type="molecule type" value="Genomic_DNA"/>
</dbReference>
<reference evidence="1" key="1">
    <citation type="submission" date="2021-12" db="EMBL/GenBank/DDBJ databases">
        <authorList>
            <person name="Cha I.-T."/>
            <person name="Lee K.-E."/>
            <person name="Park S.-J."/>
        </authorList>
    </citation>
    <scope>NUCLEOTIDE SEQUENCE</scope>
    <source>
        <strain evidence="1">YSM-43</strain>
    </source>
</reference>
<keyword evidence="2" id="KW-1185">Reference proteome</keyword>
<dbReference type="Proteomes" id="UP000830454">
    <property type="component" value="Chromosome"/>
</dbReference>
<name>A0ABY4HJL6_9FLAO</name>
<protein>
    <submittedName>
        <fullName evidence="1">Uncharacterized protein</fullName>
    </submittedName>
</protein>
<sequence>MSIIKIFANNIELNFQKDTLRLKKENNSLSSEFKVTHSTAPFLIIENENTKKALGSSDITSINKKKIIPVTVLELGVKYYGELQQLSVLNGFRKCNLKYNSELLTVINKKISEFMPIVSVIPDETDPEPFSEISDSVLTGVSYWETYPLPFLDKSFPEIRWQFPSMYWKNKFGTDLELDDPWYLFQNYINLFDIDETLSGVFVENTYDVDIVNSIISVEQKNVAAPQVYLLSPLFYIFESINWKIKGDFVNHELVKKILFFSKNNNMCKTNLYLPTTDVIFDQPTWFEFSSGPYLNYRKNENFTGLAPGNYIVFYYFELQQDLSVSDASKKIKLQIFGDITITAVDVWKRSFDDVNGGDNIVQGTFEVAVTGDLKFHYFNPQQQMPVDYYIRFTPDISKEYTFMHPTLNLGRFLPEWSVGSYINNLKNLFNLDVDIDDFKKTITLNFNENIDINEKPVIIEKSMVRSSYDLAANSSFVLKYANNEDASLFISINDIAVSSFTKELHNGFKLVPNNEVTANLSEDLENKEGTGLMIYAPINAPYISNTTEEGYSLEMEGNKGIHDSFWKKWLKFRLSASSCEIVGAFTEPEIARIYKAKAIYLDNQRYRLVSIEFTETSNKINELKMILESINI</sequence>
<dbReference type="RefSeq" id="WP_246915198.1">
    <property type="nucleotide sequence ID" value="NZ_CP090145.1"/>
</dbReference>